<dbReference type="Proteomes" id="UP000000925">
    <property type="component" value="Chromosome"/>
</dbReference>
<evidence type="ECO:0000256" key="2">
    <source>
        <dbReference type="PIRNR" id="PIRNR006221"/>
    </source>
</evidence>
<dbReference type="PIRSF" id="PIRSF006221">
    <property type="entry name" value="Ketosamine-3-kinase"/>
    <property type="match status" value="1"/>
</dbReference>
<dbReference type="STRING" id="583355.Caka_2869"/>
<dbReference type="EMBL" id="CP001998">
    <property type="protein sequence ID" value="ADE55882.1"/>
    <property type="molecule type" value="Genomic_DNA"/>
</dbReference>
<keyword evidence="2" id="KW-0808">Transferase</keyword>
<dbReference type="PANTHER" id="PTHR12149">
    <property type="entry name" value="FRUCTOSAMINE 3 KINASE-RELATED PROTEIN"/>
    <property type="match status" value="1"/>
</dbReference>
<evidence type="ECO:0000313" key="4">
    <source>
        <dbReference type="Proteomes" id="UP000000925"/>
    </source>
</evidence>
<keyword evidence="2 3" id="KW-0418">Kinase</keyword>
<gene>
    <name evidence="3" type="ordered locus">Caka_2869</name>
</gene>
<protein>
    <submittedName>
        <fullName evidence="3">Fructosamine/Ketosamine-3-kinase</fullName>
    </submittedName>
</protein>
<organism evidence="3 4">
    <name type="scientific">Coraliomargarita akajimensis (strain DSM 45221 / IAM 15411 / JCM 23193 / KCTC 12865 / 04OKA010-24)</name>
    <dbReference type="NCBI Taxonomy" id="583355"/>
    <lineage>
        <taxon>Bacteria</taxon>
        <taxon>Pseudomonadati</taxon>
        <taxon>Verrucomicrobiota</taxon>
        <taxon>Opitutia</taxon>
        <taxon>Puniceicoccales</taxon>
        <taxon>Coraliomargaritaceae</taxon>
        <taxon>Coraliomargarita</taxon>
    </lineage>
</organism>
<dbReference type="InterPro" id="IPR011009">
    <property type="entry name" value="Kinase-like_dom_sf"/>
</dbReference>
<dbReference type="SUPFAM" id="SSF56112">
    <property type="entry name" value="Protein kinase-like (PK-like)"/>
    <property type="match status" value="1"/>
</dbReference>
<sequence length="292" mass="32935">MDDALLRGLEQRISEASGERFESARIEGCSGGCIHRAYLLCGSGRSYFVKLNQRKQLKLFETEFASLQVLSRAGRIRVPEPIRYGVQDDQAYLLLEDLHLAKPSGGDWHAMGQDLADLHAVSNERFGWHQDNYIGATVQFNTWHTSWAAFFIHQRLEPQLQLAQKQGHRIARSGELVQAAEAILKNHTPQSSLLHGDLWSGNVGFNQLGIPVIFDPASYYGDRETDLAFSEFFGGFPPAFYDGYATRLPLPKSYPKRKDLYNLYHLLNHANLFGGNYVMETEAMIGKILTQA</sequence>
<dbReference type="GO" id="GO:0016301">
    <property type="term" value="F:kinase activity"/>
    <property type="evidence" value="ECO:0007669"/>
    <property type="project" value="UniProtKB-UniRule"/>
</dbReference>
<accession>D5EQR8</accession>
<evidence type="ECO:0000256" key="1">
    <source>
        <dbReference type="ARBA" id="ARBA00009460"/>
    </source>
</evidence>
<comment type="similarity">
    <text evidence="1 2">Belongs to the fructosamine kinase family.</text>
</comment>
<dbReference type="eggNOG" id="COG3001">
    <property type="taxonomic scope" value="Bacteria"/>
</dbReference>
<dbReference type="HOGENOM" id="CLU_036517_0_1_0"/>
<name>D5EQR8_CORAD</name>
<proteinExistence type="inferred from homology"/>
<dbReference type="Gene3D" id="3.90.1200.10">
    <property type="match status" value="1"/>
</dbReference>
<dbReference type="KEGG" id="caa:Caka_2869"/>
<reference evidence="3 4" key="1">
    <citation type="journal article" date="2010" name="Stand. Genomic Sci.">
        <title>Complete genome sequence of Coraliomargarita akajimensis type strain (04OKA010-24).</title>
        <authorList>
            <person name="Mavromatis K."/>
            <person name="Abt B."/>
            <person name="Brambilla E."/>
            <person name="Lapidus A."/>
            <person name="Copeland A."/>
            <person name="Deshpande S."/>
            <person name="Nolan M."/>
            <person name="Lucas S."/>
            <person name="Tice H."/>
            <person name="Cheng J.F."/>
            <person name="Han C."/>
            <person name="Detter J.C."/>
            <person name="Woyke T."/>
            <person name="Goodwin L."/>
            <person name="Pitluck S."/>
            <person name="Held B."/>
            <person name="Brettin T."/>
            <person name="Tapia R."/>
            <person name="Ivanova N."/>
            <person name="Mikhailova N."/>
            <person name="Pati A."/>
            <person name="Liolios K."/>
            <person name="Chen A."/>
            <person name="Palaniappan K."/>
            <person name="Land M."/>
            <person name="Hauser L."/>
            <person name="Chang Y.J."/>
            <person name="Jeffries C.D."/>
            <person name="Rohde M."/>
            <person name="Goker M."/>
            <person name="Bristow J."/>
            <person name="Eisen J.A."/>
            <person name="Markowitz V."/>
            <person name="Hugenholtz P."/>
            <person name="Klenk H.P."/>
            <person name="Kyrpides N.C."/>
        </authorList>
    </citation>
    <scope>NUCLEOTIDE SEQUENCE [LARGE SCALE GENOMIC DNA]</scope>
    <source>
        <strain evidence="4">DSM 45221 / IAM 15411 / JCM 23193 / KCTC 12865</strain>
    </source>
</reference>
<dbReference type="InterPro" id="IPR016477">
    <property type="entry name" value="Fructo-/Ketosamine-3-kinase"/>
</dbReference>
<dbReference type="Pfam" id="PF03881">
    <property type="entry name" value="Fructosamin_kin"/>
    <property type="match status" value="1"/>
</dbReference>
<evidence type="ECO:0000313" key="3">
    <source>
        <dbReference type="EMBL" id="ADE55882.1"/>
    </source>
</evidence>
<dbReference type="AlphaFoldDB" id="D5EQR8"/>
<keyword evidence="4" id="KW-1185">Reference proteome</keyword>
<dbReference type="Gene3D" id="3.30.200.20">
    <property type="entry name" value="Phosphorylase Kinase, domain 1"/>
    <property type="match status" value="1"/>
</dbReference>
<dbReference type="PANTHER" id="PTHR12149:SF8">
    <property type="entry name" value="PROTEIN-RIBULOSAMINE 3-KINASE"/>
    <property type="match status" value="1"/>
</dbReference>